<proteinExistence type="predicted"/>
<dbReference type="CDD" id="cd00293">
    <property type="entry name" value="USP-like"/>
    <property type="match status" value="1"/>
</dbReference>
<name>A0A133VFQ6_9EURY</name>
<evidence type="ECO:0000313" key="3">
    <source>
        <dbReference type="Proteomes" id="UP000070549"/>
    </source>
</evidence>
<organism evidence="2 3">
    <name type="scientific">candidate division MSBL1 archaeon SCGC-AAA382A03</name>
    <dbReference type="NCBI Taxonomy" id="1698278"/>
    <lineage>
        <taxon>Archaea</taxon>
        <taxon>Methanobacteriati</taxon>
        <taxon>Methanobacteriota</taxon>
        <taxon>candidate division MSBL1</taxon>
    </lineage>
</organism>
<reference evidence="2 3" key="1">
    <citation type="journal article" date="2016" name="Sci. Rep.">
        <title>Metabolic traits of an uncultured archaeal lineage -MSBL1- from brine pools of the Red Sea.</title>
        <authorList>
            <person name="Mwirichia R."/>
            <person name="Alam I."/>
            <person name="Rashid M."/>
            <person name="Vinu M."/>
            <person name="Ba-Alawi W."/>
            <person name="Anthony Kamau A."/>
            <person name="Kamanda Ngugi D."/>
            <person name="Goker M."/>
            <person name="Klenk H.P."/>
            <person name="Bajic V."/>
            <person name="Stingl U."/>
        </authorList>
    </citation>
    <scope>NUCLEOTIDE SEQUENCE [LARGE SCALE GENOMIC DNA]</scope>
    <source>
        <strain evidence="2">SCGC-AAA382A03</strain>
    </source>
</reference>
<accession>A0A133VFQ6</accession>
<keyword evidence="3" id="KW-1185">Reference proteome</keyword>
<dbReference type="Gene3D" id="3.40.50.620">
    <property type="entry name" value="HUPs"/>
    <property type="match status" value="1"/>
</dbReference>
<dbReference type="SUPFAM" id="SSF52402">
    <property type="entry name" value="Adenine nucleotide alpha hydrolases-like"/>
    <property type="match status" value="1"/>
</dbReference>
<gene>
    <name evidence="2" type="ORF">AKJ49_01150</name>
</gene>
<dbReference type="Pfam" id="PF00582">
    <property type="entry name" value="Usp"/>
    <property type="match status" value="1"/>
</dbReference>
<dbReference type="InterPro" id="IPR014729">
    <property type="entry name" value="Rossmann-like_a/b/a_fold"/>
</dbReference>
<sequence length="108" mass="12572">MKKKILVAVDGSDYSHKAFKHALKEAKKQESHLTILKVVPNFGYDEKTMEKPLKKEIKKAEELTEEWKEKAEKKGIEAEDIETVHVERYNLTLRNGISRLIRKSLCFS</sequence>
<feature type="non-terminal residue" evidence="2">
    <location>
        <position position="108"/>
    </location>
</feature>
<dbReference type="AlphaFoldDB" id="A0A133VFQ6"/>
<dbReference type="Proteomes" id="UP000070549">
    <property type="component" value="Unassembled WGS sequence"/>
</dbReference>
<dbReference type="EMBL" id="LHYC01000025">
    <property type="protein sequence ID" value="KXB05257.1"/>
    <property type="molecule type" value="Genomic_DNA"/>
</dbReference>
<dbReference type="InterPro" id="IPR006016">
    <property type="entry name" value="UspA"/>
</dbReference>
<evidence type="ECO:0000259" key="1">
    <source>
        <dbReference type="Pfam" id="PF00582"/>
    </source>
</evidence>
<evidence type="ECO:0000313" key="2">
    <source>
        <dbReference type="EMBL" id="KXB05257.1"/>
    </source>
</evidence>
<feature type="domain" description="UspA" evidence="1">
    <location>
        <begin position="2"/>
        <end position="86"/>
    </location>
</feature>
<comment type="caution">
    <text evidence="2">The sequence shown here is derived from an EMBL/GenBank/DDBJ whole genome shotgun (WGS) entry which is preliminary data.</text>
</comment>
<protein>
    <recommendedName>
        <fullName evidence="1">UspA domain-containing protein</fullName>
    </recommendedName>
</protein>